<sequence length="108" mass="11697">MKKLAALSASLILTAAFATAVSADPVVDPVPPVVDEPLVAAEDIIIAPNPVQLLETTYFYADPNGKALSALAPQEVHPTGQRIDDWVQIYTWLGNAWIYLPGYVPTYF</sequence>
<proteinExistence type="predicted"/>
<comment type="caution">
    <text evidence="2">The sequence shown here is derived from an EMBL/GenBank/DDBJ whole genome shotgun (WGS) entry which is preliminary data.</text>
</comment>
<feature type="chain" id="PRO_5039456748" description="SH3 domain-containing protein" evidence="1">
    <location>
        <begin position="21"/>
        <end position="108"/>
    </location>
</feature>
<dbReference type="Proteomes" id="UP000253090">
    <property type="component" value="Unassembled WGS sequence"/>
</dbReference>
<keyword evidence="1" id="KW-0732">Signal</keyword>
<protein>
    <recommendedName>
        <fullName evidence="4">SH3 domain-containing protein</fullName>
    </recommendedName>
</protein>
<accession>A0A369B0H5</accession>
<feature type="signal peptide" evidence="1">
    <location>
        <begin position="1"/>
        <end position="20"/>
    </location>
</feature>
<evidence type="ECO:0000313" key="2">
    <source>
        <dbReference type="EMBL" id="RCX13936.1"/>
    </source>
</evidence>
<reference evidence="2 3" key="1">
    <citation type="submission" date="2018-07" db="EMBL/GenBank/DDBJ databases">
        <title>Genomic Encyclopedia of Type Strains, Phase III (KMG-III): the genomes of soil and plant-associated and newly described type strains.</title>
        <authorList>
            <person name="Whitman W."/>
        </authorList>
    </citation>
    <scope>NUCLEOTIDE SEQUENCE [LARGE SCALE GENOMIC DNA]</scope>
    <source>
        <strain evidence="2 3">CECT 8333</strain>
    </source>
</reference>
<organism evidence="2 3">
    <name type="scientific">Fontibacillus phaseoli</name>
    <dbReference type="NCBI Taxonomy" id="1416533"/>
    <lineage>
        <taxon>Bacteria</taxon>
        <taxon>Bacillati</taxon>
        <taxon>Bacillota</taxon>
        <taxon>Bacilli</taxon>
        <taxon>Bacillales</taxon>
        <taxon>Paenibacillaceae</taxon>
        <taxon>Fontibacillus</taxon>
    </lineage>
</organism>
<keyword evidence="3" id="KW-1185">Reference proteome</keyword>
<dbReference type="OrthoDB" id="2666323at2"/>
<dbReference type="RefSeq" id="WP_114499054.1">
    <property type="nucleotide sequence ID" value="NZ_QPJW01000019.1"/>
</dbReference>
<gene>
    <name evidence="2" type="ORF">DFP94_11947</name>
</gene>
<dbReference type="EMBL" id="QPJW01000019">
    <property type="protein sequence ID" value="RCX13936.1"/>
    <property type="molecule type" value="Genomic_DNA"/>
</dbReference>
<dbReference type="AlphaFoldDB" id="A0A369B0H5"/>
<evidence type="ECO:0000256" key="1">
    <source>
        <dbReference type="SAM" id="SignalP"/>
    </source>
</evidence>
<evidence type="ECO:0008006" key="4">
    <source>
        <dbReference type="Google" id="ProtNLM"/>
    </source>
</evidence>
<evidence type="ECO:0000313" key="3">
    <source>
        <dbReference type="Proteomes" id="UP000253090"/>
    </source>
</evidence>
<name>A0A369B0H5_9BACL</name>